<dbReference type="InterPro" id="IPR005143">
    <property type="entry name" value="TF_LuxR_autoind-bd_dom"/>
</dbReference>
<dbReference type="SUPFAM" id="SSF46894">
    <property type="entry name" value="C-terminal effector domain of the bipartite response regulators"/>
    <property type="match status" value="1"/>
</dbReference>
<evidence type="ECO:0000313" key="7">
    <source>
        <dbReference type="Proteomes" id="UP000319148"/>
    </source>
</evidence>
<dbReference type="InterPro" id="IPR016032">
    <property type="entry name" value="Sig_transdc_resp-reg_C-effctor"/>
</dbReference>
<organism evidence="6 7">
    <name type="scientific">Emcibacter nanhaiensis</name>
    <dbReference type="NCBI Taxonomy" id="1505037"/>
    <lineage>
        <taxon>Bacteria</taxon>
        <taxon>Pseudomonadati</taxon>
        <taxon>Pseudomonadota</taxon>
        <taxon>Alphaproteobacteria</taxon>
        <taxon>Emcibacterales</taxon>
        <taxon>Emcibacteraceae</taxon>
        <taxon>Emcibacter</taxon>
    </lineage>
</organism>
<dbReference type="Pfam" id="PF03472">
    <property type="entry name" value="Autoind_bind"/>
    <property type="match status" value="1"/>
</dbReference>
<protein>
    <recommendedName>
        <fullName evidence="5">Transcription factor LuxR-like autoinducer-binding domain-containing protein</fullName>
    </recommendedName>
</protein>
<evidence type="ECO:0000256" key="2">
    <source>
        <dbReference type="ARBA" id="ARBA00023125"/>
    </source>
</evidence>
<evidence type="ECO:0000259" key="5">
    <source>
        <dbReference type="Pfam" id="PF03472"/>
    </source>
</evidence>
<dbReference type="OrthoDB" id="5746767at2"/>
<evidence type="ECO:0000256" key="1">
    <source>
        <dbReference type="ARBA" id="ARBA00023015"/>
    </source>
</evidence>
<dbReference type="RefSeq" id="WP_139941204.1">
    <property type="nucleotide sequence ID" value="NZ_JBHSYP010000002.1"/>
</dbReference>
<proteinExistence type="predicted"/>
<dbReference type="GO" id="GO:0003677">
    <property type="term" value="F:DNA binding"/>
    <property type="evidence" value="ECO:0007669"/>
    <property type="project" value="UniProtKB-KW"/>
</dbReference>
<dbReference type="Gene3D" id="3.30.450.80">
    <property type="entry name" value="Transcription factor LuxR-like, autoinducer-binding domain"/>
    <property type="match status" value="1"/>
</dbReference>
<sequence>MLDSDPFNIDTLSALRELTGDPPAGHSGRLPRAPRNPPAYSTREFKSFEAACYKSLYPTTSPAQFRDRLASILEKLGFSAFSLTALSPNPRLLLSNLPDGLQSAYERGYYERVDYAITYANGSRHPMLRSRIEDYMAAAPLQSREMIRNQDLSILYKSHGFYEFYLIPIMAGRERYLFSITSQDIAPDFLAKLRKHPEAIQLVAEISVSFGGRKFPEHFRAMGLNKEIKLTVQPLTILSRMAEDDLNIQRIAQTTERNVHTINQHLAAARKALNTRTTHGAIYRAIKEGFLPCPCKDCTYEEDSQDSGMFP</sequence>
<name>A0A501PFM6_9PROT</name>
<keyword evidence="1" id="KW-0805">Transcription regulation</keyword>
<reference evidence="7" key="1">
    <citation type="submission" date="2019-06" db="EMBL/GenBank/DDBJ databases">
        <title>The complete genome of Emcibacter congregatus ZYLT.</title>
        <authorList>
            <person name="Zhao Z."/>
        </authorList>
    </citation>
    <scope>NUCLEOTIDE SEQUENCE [LARGE SCALE GENOMIC DNA]</scope>
    <source>
        <strain evidence="7">MCCC 1A06723</strain>
    </source>
</reference>
<dbReference type="SUPFAM" id="SSF75516">
    <property type="entry name" value="Pheromone-binding domain of LuxR-like quorum-sensing transcription factors"/>
    <property type="match status" value="1"/>
</dbReference>
<dbReference type="EMBL" id="VFIY01000015">
    <property type="protein sequence ID" value="TPD58985.1"/>
    <property type="molecule type" value="Genomic_DNA"/>
</dbReference>
<dbReference type="InterPro" id="IPR036693">
    <property type="entry name" value="TF_LuxR_autoind-bd_dom_sf"/>
</dbReference>
<dbReference type="InterPro" id="IPR036388">
    <property type="entry name" value="WH-like_DNA-bd_sf"/>
</dbReference>
<dbReference type="Gene3D" id="1.10.10.10">
    <property type="entry name" value="Winged helix-like DNA-binding domain superfamily/Winged helix DNA-binding domain"/>
    <property type="match status" value="1"/>
</dbReference>
<accession>A0A501PFM6</accession>
<evidence type="ECO:0000256" key="4">
    <source>
        <dbReference type="SAM" id="MobiDB-lite"/>
    </source>
</evidence>
<keyword evidence="7" id="KW-1185">Reference proteome</keyword>
<dbReference type="AlphaFoldDB" id="A0A501PFM6"/>
<dbReference type="GO" id="GO:0006355">
    <property type="term" value="P:regulation of DNA-templated transcription"/>
    <property type="evidence" value="ECO:0007669"/>
    <property type="project" value="InterPro"/>
</dbReference>
<comment type="caution">
    <text evidence="6">The sequence shown here is derived from an EMBL/GenBank/DDBJ whole genome shotgun (WGS) entry which is preliminary data.</text>
</comment>
<keyword evidence="3" id="KW-0804">Transcription</keyword>
<evidence type="ECO:0000313" key="6">
    <source>
        <dbReference type="EMBL" id="TPD58985.1"/>
    </source>
</evidence>
<evidence type="ECO:0000256" key="3">
    <source>
        <dbReference type="ARBA" id="ARBA00023163"/>
    </source>
</evidence>
<feature type="region of interest" description="Disordered" evidence="4">
    <location>
        <begin position="17"/>
        <end position="38"/>
    </location>
</feature>
<gene>
    <name evidence="6" type="ORF">FIV46_12170</name>
</gene>
<feature type="domain" description="Transcription factor LuxR-like autoinducer-binding" evidence="5">
    <location>
        <begin position="62"/>
        <end position="206"/>
    </location>
</feature>
<keyword evidence="2" id="KW-0238">DNA-binding</keyword>
<dbReference type="Proteomes" id="UP000319148">
    <property type="component" value="Unassembled WGS sequence"/>
</dbReference>